<keyword evidence="2 3" id="KW-0802">TPR repeat</keyword>
<accession>D2R7M7</accession>
<dbReference type="OrthoDB" id="235093at2"/>
<dbReference type="Pfam" id="PF13174">
    <property type="entry name" value="TPR_6"/>
    <property type="match status" value="4"/>
</dbReference>
<dbReference type="PANTHER" id="PTHR45586:SF1">
    <property type="entry name" value="LIPOPOLYSACCHARIDE ASSEMBLY PROTEIN B"/>
    <property type="match status" value="1"/>
</dbReference>
<dbReference type="Proteomes" id="UP000001887">
    <property type="component" value="Chromosome"/>
</dbReference>
<dbReference type="EMBL" id="CP001848">
    <property type="protein sequence ID" value="ADB17453.1"/>
    <property type="molecule type" value="Genomic_DNA"/>
</dbReference>
<evidence type="ECO:0000313" key="4">
    <source>
        <dbReference type="EMBL" id="ADB17453.1"/>
    </source>
</evidence>
<dbReference type="KEGG" id="psl:Psta_2787"/>
<feature type="repeat" description="TPR" evidence="3">
    <location>
        <begin position="355"/>
        <end position="388"/>
    </location>
</feature>
<dbReference type="AlphaFoldDB" id="D2R7M7"/>
<evidence type="ECO:0000313" key="5">
    <source>
        <dbReference type="Proteomes" id="UP000001887"/>
    </source>
</evidence>
<dbReference type="InterPro" id="IPR011990">
    <property type="entry name" value="TPR-like_helical_dom_sf"/>
</dbReference>
<dbReference type="Pfam" id="PF13432">
    <property type="entry name" value="TPR_16"/>
    <property type="match status" value="1"/>
</dbReference>
<keyword evidence="1" id="KW-0677">Repeat</keyword>
<dbReference type="PROSITE" id="PS50005">
    <property type="entry name" value="TPR"/>
    <property type="match status" value="1"/>
</dbReference>
<evidence type="ECO:0000256" key="2">
    <source>
        <dbReference type="ARBA" id="ARBA00022803"/>
    </source>
</evidence>
<dbReference type="PROSITE" id="PS51257">
    <property type="entry name" value="PROKAR_LIPOPROTEIN"/>
    <property type="match status" value="1"/>
</dbReference>
<sequence precursor="true">MARGQTVDQMIAKTLVSLIILGTFACMAARPVLAEPLHELPLESWKQLREVERYQLQIAEKYYRDQDYKVAAAEYEKFLSLYEESVGAPHAQLRWSLAQVQLRKQNTAIKEGFQSVIDYWPESQQAIAAKFYMGRTYKEIGRVAEAKKTLRALVKDHPAHQVAVQAIEQLIDITTIENDIPSRVEWWKKLTFDTPRNRDSQNVCIQASQQLAVYQFREAAFDEGVKALATTYEAARLPFQVAAYVREPIAEQMRADESKAKGLKLAQQAIAYLKSSAAIDESTPEGKAAAKQLAQSVIDLLAASQQKTEVPAAYEALIKRFGADDEALGRLAQWYKSQDDWDTARTTYKRFASQVDGLMNVAYSYREQQNPEQAITTYQQALGVDPMQGVKVKPELAITYRQLGKWMEAVATYEQLVRDDVANANRWRWEVGCTFRDAGQHAQAIGHFRQCDNFPENYKQMAWCYRQLKQPAEAITLYSQVASDAGSAPWAMLQIAYTREEAGQTEPAIQAFQLVCKKFPKDGHASQAHAHLQTKYKISVTLGGAAEE</sequence>
<dbReference type="PANTHER" id="PTHR45586">
    <property type="entry name" value="TPR REPEAT-CONTAINING PROTEIN PA4667"/>
    <property type="match status" value="1"/>
</dbReference>
<reference evidence="4 5" key="1">
    <citation type="journal article" date="2009" name="Stand. Genomic Sci.">
        <title>Complete genome sequence of Pirellula staleyi type strain (ATCC 27377).</title>
        <authorList>
            <person name="Clum A."/>
            <person name="Tindall B.J."/>
            <person name="Sikorski J."/>
            <person name="Ivanova N."/>
            <person name="Mavrommatis K."/>
            <person name="Lucas S."/>
            <person name="Glavina del Rio T."/>
            <person name="Nolan M."/>
            <person name="Chen F."/>
            <person name="Tice H."/>
            <person name="Pitluck S."/>
            <person name="Cheng J.F."/>
            <person name="Chertkov O."/>
            <person name="Brettin T."/>
            <person name="Han C."/>
            <person name="Detter J.C."/>
            <person name="Kuske C."/>
            <person name="Bruce D."/>
            <person name="Goodwin L."/>
            <person name="Ovchinikova G."/>
            <person name="Pati A."/>
            <person name="Mikhailova N."/>
            <person name="Chen A."/>
            <person name="Palaniappan K."/>
            <person name="Land M."/>
            <person name="Hauser L."/>
            <person name="Chang Y.J."/>
            <person name="Jeffries C.D."/>
            <person name="Chain P."/>
            <person name="Rohde M."/>
            <person name="Goker M."/>
            <person name="Bristow J."/>
            <person name="Eisen J.A."/>
            <person name="Markowitz V."/>
            <person name="Hugenholtz P."/>
            <person name="Kyrpides N.C."/>
            <person name="Klenk H.P."/>
            <person name="Lapidus A."/>
        </authorList>
    </citation>
    <scope>NUCLEOTIDE SEQUENCE [LARGE SCALE GENOMIC DNA]</scope>
    <source>
        <strain evidence="5">ATCC 27377 / DSM 6068 / ICPB 4128</strain>
    </source>
</reference>
<dbReference type="SUPFAM" id="SSF48452">
    <property type="entry name" value="TPR-like"/>
    <property type="match status" value="2"/>
</dbReference>
<dbReference type="InterPro" id="IPR051012">
    <property type="entry name" value="CellSynth/LPSAsmb/PSIAsmb"/>
</dbReference>
<dbReference type="eggNOG" id="COG0457">
    <property type="taxonomic scope" value="Bacteria"/>
</dbReference>
<proteinExistence type="predicted"/>
<name>D2R7M7_PIRSD</name>
<evidence type="ECO:0000256" key="3">
    <source>
        <dbReference type="PROSITE-ProRule" id="PRU00339"/>
    </source>
</evidence>
<evidence type="ECO:0000256" key="1">
    <source>
        <dbReference type="ARBA" id="ARBA00022737"/>
    </source>
</evidence>
<dbReference type="InterPro" id="IPR019734">
    <property type="entry name" value="TPR_rpt"/>
</dbReference>
<keyword evidence="5" id="KW-1185">Reference proteome</keyword>
<dbReference type="Gene3D" id="1.25.40.10">
    <property type="entry name" value="Tetratricopeptide repeat domain"/>
    <property type="match status" value="3"/>
</dbReference>
<gene>
    <name evidence="4" type="ordered locus">Psta_2787</name>
</gene>
<dbReference type="SMART" id="SM00028">
    <property type="entry name" value="TPR"/>
    <property type="match status" value="5"/>
</dbReference>
<dbReference type="STRING" id="530564.Psta_2787"/>
<dbReference type="HOGENOM" id="CLU_496831_0_0_0"/>
<organism evidence="4 5">
    <name type="scientific">Pirellula staleyi (strain ATCC 27377 / DSM 6068 / ICPB 4128)</name>
    <name type="common">Pirella staleyi</name>
    <dbReference type="NCBI Taxonomy" id="530564"/>
    <lineage>
        <taxon>Bacteria</taxon>
        <taxon>Pseudomonadati</taxon>
        <taxon>Planctomycetota</taxon>
        <taxon>Planctomycetia</taxon>
        <taxon>Pirellulales</taxon>
        <taxon>Pirellulaceae</taxon>
        <taxon>Pirellula</taxon>
    </lineage>
</organism>
<dbReference type="Pfam" id="PF13181">
    <property type="entry name" value="TPR_8"/>
    <property type="match status" value="1"/>
</dbReference>
<protein>
    <submittedName>
        <fullName evidence="4">TPR repeat-containing protein</fullName>
    </submittedName>
</protein>